<dbReference type="Gene3D" id="2.30.30.240">
    <property type="entry name" value="PRC-barrel domain"/>
    <property type="match status" value="1"/>
</dbReference>
<dbReference type="PANTHER" id="PTHR36505">
    <property type="entry name" value="BLR1072 PROTEIN"/>
    <property type="match status" value="1"/>
</dbReference>
<dbReference type="Pfam" id="PF05239">
    <property type="entry name" value="PRC"/>
    <property type="match status" value="1"/>
</dbReference>
<gene>
    <name evidence="2" type="ORF">HG15A2_40690</name>
</gene>
<evidence type="ECO:0000313" key="2">
    <source>
        <dbReference type="EMBL" id="QDT00729.1"/>
    </source>
</evidence>
<protein>
    <submittedName>
        <fullName evidence="2">PRC-barrel domain protein</fullName>
    </submittedName>
</protein>
<dbReference type="InterPro" id="IPR027275">
    <property type="entry name" value="PRC-brl_dom"/>
</dbReference>
<dbReference type="PANTHER" id="PTHR36505:SF1">
    <property type="entry name" value="BLR1072 PROTEIN"/>
    <property type="match status" value="1"/>
</dbReference>
<dbReference type="Proteomes" id="UP000319852">
    <property type="component" value="Chromosome"/>
</dbReference>
<dbReference type="SUPFAM" id="SSF50346">
    <property type="entry name" value="PRC-barrel domain"/>
    <property type="match status" value="1"/>
</dbReference>
<accession>A0A517N0S1</accession>
<sequence>MTISNLLPGGIALGLCTLLAVGSVIAQGNATLNERNVKQRNTNRLDGNKVDKKMQGNMVRASQLTGMNIYTPNGESLGEINDIVLDCHKGKIAYAAVTYGGFLGMGDKMFAVPFEAFKTRTDPDDRDETMLTLDVTQQKLEGAQGFNQDNWPNFADKSFAMQFDKRYGVDRKKMQVERHRQLNNNDDN</sequence>
<organism evidence="2 3">
    <name type="scientific">Adhaeretor mobilis</name>
    <dbReference type="NCBI Taxonomy" id="1930276"/>
    <lineage>
        <taxon>Bacteria</taxon>
        <taxon>Pseudomonadati</taxon>
        <taxon>Planctomycetota</taxon>
        <taxon>Planctomycetia</taxon>
        <taxon>Pirellulales</taxon>
        <taxon>Lacipirellulaceae</taxon>
        <taxon>Adhaeretor</taxon>
    </lineage>
</organism>
<reference evidence="2 3" key="1">
    <citation type="submission" date="2019-02" db="EMBL/GenBank/DDBJ databases">
        <title>Deep-cultivation of Planctomycetes and their phenomic and genomic characterization uncovers novel biology.</title>
        <authorList>
            <person name="Wiegand S."/>
            <person name="Jogler M."/>
            <person name="Boedeker C."/>
            <person name="Pinto D."/>
            <person name="Vollmers J."/>
            <person name="Rivas-Marin E."/>
            <person name="Kohn T."/>
            <person name="Peeters S.H."/>
            <person name="Heuer A."/>
            <person name="Rast P."/>
            <person name="Oberbeckmann S."/>
            <person name="Bunk B."/>
            <person name="Jeske O."/>
            <person name="Meyerdierks A."/>
            <person name="Storesund J.E."/>
            <person name="Kallscheuer N."/>
            <person name="Luecker S."/>
            <person name="Lage O.M."/>
            <person name="Pohl T."/>
            <person name="Merkel B.J."/>
            <person name="Hornburger P."/>
            <person name="Mueller R.-W."/>
            <person name="Bruemmer F."/>
            <person name="Labrenz M."/>
            <person name="Spormann A.M."/>
            <person name="Op den Camp H."/>
            <person name="Overmann J."/>
            <person name="Amann R."/>
            <person name="Jetten M.S.M."/>
            <person name="Mascher T."/>
            <person name="Medema M.H."/>
            <person name="Devos D.P."/>
            <person name="Kaster A.-K."/>
            <person name="Ovreas L."/>
            <person name="Rohde M."/>
            <person name="Galperin M.Y."/>
            <person name="Jogler C."/>
        </authorList>
    </citation>
    <scope>NUCLEOTIDE SEQUENCE [LARGE SCALE GENOMIC DNA]</scope>
    <source>
        <strain evidence="2 3">HG15A2</strain>
    </source>
</reference>
<dbReference type="EMBL" id="CP036263">
    <property type="protein sequence ID" value="QDT00729.1"/>
    <property type="molecule type" value="Genomic_DNA"/>
</dbReference>
<dbReference type="InterPro" id="IPR011033">
    <property type="entry name" value="PRC_barrel-like_sf"/>
</dbReference>
<dbReference type="OrthoDB" id="286778at2"/>
<evidence type="ECO:0000259" key="1">
    <source>
        <dbReference type="Pfam" id="PF05239"/>
    </source>
</evidence>
<dbReference type="RefSeq" id="WP_145062419.1">
    <property type="nucleotide sequence ID" value="NZ_CP036263.1"/>
</dbReference>
<name>A0A517N0S1_9BACT</name>
<proteinExistence type="predicted"/>
<evidence type="ECO:0000313" key="3">
    <source>
        <dbReference type="Proteomes" id="UP000319852"/>
    </source>
</evidence>
<feature type="domain" description="PRC-barrel" evidence="1">
    <location>
        <begin position="57"/>
        <end position="120"/>
    </location>
</feature>
<keyword evidence="3" id="KW-1185">Reference proteome</keyword>
<dbReference type="AlphaFoldDB" id="A0A517N0S1"/>
<dbReference type="KEGG" id="amob:HG15A2_40690"/>